<evidence type="ECO:0000313" key="2">
    <source>
        <dbReference type="EMBL" id="EQD42887.1"/>
    </source>
</evidence>
<name>T0ZF21_9ZZZZ</name>
<proteinExistence type="predicted"/>
<dbReference type="EMBL" id="AUZZ01007309">
    <property type="protein sequence ID" value="EQD42887.1"/>
    <property type="molecule type" value="Genomic_DNA"/>
</dbReference>
<comment type="caution">
    <text evidence="2">The sequence shown here is derived from an EMBL/GenBank/DDBJ whole genome shotgun (WGS) entry which is preliminary data.</text>
</comment>
<reference evidence="2" key="1">
    <citation type="submission" date="2013-08" db="EMBL/GenBank/DDBJ databases">
        <authorList>
            <person name="Mendez C."/>
            <person name="Richter M."/>
            <person name="Ferrer M."/>
            <person name="Sanchez J."/>
        </authorList>
    </citation>
    <scope>NUCLEOTIDE SEQUENCE</scope>
</reference>
<protein>
    <submittedName>
        <fullName evidence="2">TraI</fullName>
    </submittedName>
</protein>
<feature type="compositionally biased region" description="Basic and acidic residues" evidence="1">
    <location>
        <begin position="91"/>
        <end position="114"/>
    </location>
</feature>
<reference evidence="2" key="2">
    <citation type="journal article" date="2014" name="ISME J.">
        <title>Microbial stratification in low pH oxic and suboxic macroscopic growths along an acid mine drainage.</title>
        <authorList>
            <person name="Mendez-Garcia C."/>
            <person name="Mesa V."/>
            <person name="Sprenger R.R."/>
            <person name="Richter M."/>
            <person name="Diez M.S."/>
            <person name="Solano J."/>
            <person name="Bargiela R."/>
            <person name="Golyshina O.V."/>
            <person name="Manteca A."/>
            <person name="Ramos J.L."/>
            <person name="Gallego J.R."/>
            <person name="Llorente I."/>
            <person name="Martins Dos Santos V.A."/>
            <person name="Jensen O.N."/>
            <person name="Pelaez A.I."/>
            <person name="Sanchez J."/>
            <person name="Ferrer M."/>
        </authorList>
    </citation>
    <scope>NUCLEOTIDE SEQUENCE</scope>
</reference>
<organism evidence="2">
    <name type="scientific">mine drainage metagenome</name>
    <dbReference type="NCBI Taxonomy" id="410659"/>
    <lineage>
        <taxon>unclassified sequences</taxon>
        <taxon>metagenomes</taxon>
        <taxon>ecological metagenomes</taxon>
    </lineage>
</organism>
<feature type="compositionally biased region" description="Basic and acidic residues" evidence="1">
    <location>
        <begin position="125"/>
        <end position="138"/>
    </location>
</feature>
<gene>
    <name evidence="2" type="ORF">B2A_10128</name>
</gene>
<dbReference type="Gene3D" id="2.30.30.940">
    <property type="match status" value="1"/>
</dbReference>
<dbReference type="Gene3D" id="3.40.50.300">
    <property type="entry name" value="P-loop containing nucleotide triphosphate hydrolases"/>
    <property type="match status" value="1"/>
</dbReference>
<feature type="non-terminal residue" evidence="2">
    <location>
        <position position="1"/>
    </location>
</feature>
<evidence type="ECO:0000256" key="1">
    <source>
        <dbReference type="SAM" id="MobiDB-lite"/>
    </source>
</evidence>
<accession>T0ZF21</accession>
<dbReference type="SUPFAM" id="SSF52540">
    <property type="entry name" value="P-loop containing nucleoside triphosphate hydrolases"/>
    <property type="match status" value="1"/>
</dbReference>
<feature type="region of interest" description="Disordered" evidence="1">
    <location>
        <begin position="91"/>
        <end position="138"/>
    </location>
</feature>
<sequence>LKVRNGSGAFVEKISADGGRITLRTDAGEQIQLDTRAGQKLDHAYAATSFAAQGITVDSVMLHHNVESGAHGDRESYVSITRARDDVTLYTQDADKASRQSGIELDKTSAHDIYDLDSSPSPDPGRQHDRDRGPEWGL</sequence>
<dbReference type="InterPro" id="IPR027417">
    <property type="entry name" value="P-loop_NTPase"/>
</dbReference>
<dbReference type="AlphaFoldDB" id="T0ZF21"/>